<accession>A0ABW8SYJ3</accession>
<comment type="caution">
    <text evidence="1">The sequence shown here is derived from an EMBL/GenBank/DDBJ whole genome shotgun (WGS) entry which is preliminary data.</text>
</comment>
<dbReference type="InterPro" id="IPR024411">
    <property type="entry name" value="Tail_terminator_phage"/>
</dbReference>
<organism evidence="1 2">
    <name type="scientific">Candidatus Clostridium stratigraminis</name>
    <dbReference type="NCBI Taxonomy" id="3381661"/>
    <lineage>
        <taxon>Bacteria</taxon>
        <taxon>Bacillati</taxon>
        <taxon>Bacillota</taxon>
        <taxon>Clostridia</taxon>
        <taxon>Eubacteriales</taxon>
        <taxon>Clostridiaceae</taxon>
        <taxon>Clostridium</taxon>
    </lineage>
</organism>
<evidence type="ECO:0000313" key="1">
    <source>
        <dbReference type="EMBL" id="MFL0245526.1"/>
    </source>
</evidence>
<evidence type="ECO:0000313" key="2">
    <source>
        <dbReference type="Proteomes" id="UP001623591"/>
    </source>
</evidence>
<dbReference type="EMBL" id="JBJHZZ010000001">
    <property type="protein sequence ID" value="MFL0245526.1"/>
    <property type="molecule type" value="Genomic_DNA"/>
</dbReference>
<dbReference type="Proteomes" id="UP001623591">
    <property type="component" value="Unassembled WGS sequence"/>
</dbReference>
<keyword evidence="2" id="KW-1185">Reference proteome</keyword>
<proteinExistence type="predicted"/>
<name>A0ABW8SYJ3_9CLOT</name>
<protein>
    <submittedName>
        <fullName evidence="1">Minor capsid protein</fullName>
    </submittedName>
</protein>
<gene>
    <name evidence="1" type="ORF">ACJDUG_00870</name>
</gene>
<sequence>MTLTEVKDWLKTKIDCPNWYTGKADTSKQQCIAVYSIQGPSPNIALGGLANTSYSTKAISILVHWGKNNTAAELKAQEVYNAMFGQMATIAGHRMVNFDMKTSEPIGVGTDENGIYEYVINTYIIYER</sequence>
<dbReference type="RefSeq" id="WP_406767987.1">
    <property type="nucleotide sequence ID" value="NZ_JBJHZZ010000001.1"/>
</dbReference>
<reference evidence="1 2" key="1">
    <citation type="submission" date="2024-11" db="EMBL/GenBank/DDBJ databases">
        <authorList>
            <person name="Heng Y.C."/>
            <person name="Lim A.C.H."/>
            <person name="Lee J.K.Y."/>
            <person name="Kittelmann S."/>
        </authorList>
    </citation>
    <scope>NUCLEOTIDE SEQUENCE [LARGE SCALE GENOMIC DNA]</scope>
    <source>
        <strain evidence="1 2">WILCCON 0185</strain>
    </source>
</reference>
<dbReference type="Pfam" id="PF12691">
    <property type="entry name" value="Phage_tail_terminator_6"/>
    <property type="match status" value="1"/>
</dbReference>